<name>B9RGJ6_RICCO</name>
<dbReference type="EMBL" id="EQ973778">
    <property type="protein sequence ID" value="EEF49651.1"/>
    <property type="molecule type" value="Genomic_DNA"/>
</dbReference>
<dbReference type="Proteomes" id="UP000008311">
    <property type="component" value="Unassembled WGS sequence"/>
</dbReference>
<dbReference type="InParanoid" id="B9RGJ6"/>
<sequence length="63" mass="7203">MGLEDVDKDECANQNGLFYESKQEYMWRSLFWWVLTTKGKKNLKAGLALGMKDYPIIVSVVGS</sequence>
<keyword evidence="2" id="KW-1185">Reference proteome</keyword>
<protein>
    <submittedName>
        <fullName evidence="1">Uncharacterized protein</fullName>
    </submittedName>
</protein>
<accession>B9RGJ6</accession>
<evidence type="ECO:0000313" key="1">
    <source>
        <dbReference type="EMBL" id="EEF49651.1"/>
    </source>
</evidence>
<organism evidence="1 2">
    <name type="scientific">Ricinus communis</name>
    <name type="common">Castor bean</name>
    <dbReference type="NCBI Taxonomy" id="3988"/>
    <lineage>
        <taxon>Eukaryota</taxon>
        <taxon>Viridiplantae</taxon>
        <taxon>Streptophyta</taxon>
        <taxon>Embryophyta</taxon>
        <taxon>Tracheophyta</taxon>
        <taxon>Spermatophyta</taxon>
        <taxon>Magnoliopsida</taxon>
        <taxon>eudicotyledons</taxon>
        <taxon>Gunneridae</taxon>
        <taxon>Pentapetalae</taxon>
        <taxon>rosids</taxon>
        <taxon>fabids</taxon>
        <taxon>Malpighiales</taxon>
        <taxon>Euphorbiaceae</taxon>
        <taxon>Acalyphoideae</taxon>
        <taxon>Acalypheae</taxon>
        <taxon>Ricinus</taxon>
    </lineage>
</organism>
<proteinExistence type="predicted"/>
<reference evidence="2" key="1">
    <citation type="journal article" date="2010" name="Nat. Biotechnol.">
        <title>Draft genome sequence of the oilseed species Ricinus communis.</title>
        <authorList>
            <person name="Chan A.P."/>
            <person name="Crabtree J."/>
            <person name="Zhao Q."/>
            <person name="Lorenzi H."/>
            <person name="Orvis J."/>
            <person name="Puiu D."/>
            <person name="Melake-Berhan A."/>
            <person name="Jones K.M."/>
            <person name="Redman J."/>
            <person name="Chen G."/>
            <person name="Cahoon E.B."/>
            <person name="Gedil M."/>
            <person name="Stanke M."/>
            <person name="Haas B.J."/>
            <person name="Wortman J.R."/>
            <person name="Fraser-Liggett C.M."/>
            <person name="Ravel J."/>
            <person name="Rabinowicz P.D."/>
        </authorList>
    </citation>
    <scope>NUCLEOTIDE SEQUENCE [LARGE SCALE GENOMIC DNA]</scope>
    <source>
        <strain evidence="2">cv. Hale</strain>
    </source>
</reference>
<gene>
    <name evidence="1" type="ORF">RCOM_1454390</name>
</gene>
<dbReference type="AlphaFoldDB" id="B9RGJ6"/>
<evidence type="ECO:0000313" key="2">
    <source>
        <dbReference type="Proteomes" id="UP000008311"/>
    </source>
</evidence>